<proteinExistence type="predicted"/>
<dbReference type="PANTHER" id="PTHR12458">
    <property type="entry name" value="ORF PROTEIN"/>
    <property type="match status" value="1"/>
</dbReference>
<protein>
    <recommendedName>
        <fullName evidence="1">CFA20 domain-containing protein</fullName>
    </recommendedName>
</protein>
<name>A0A7R9BAN2_TIMSH</name>
<sequence length="224" mass="26133">MNVLVMDKHHFRRRFIIVCGDCKTSSRLLMCTLPMFLVKGWNRVQINLEEFTAKAFGTEYLHTIRVEVHATCRLRHIYFTNKMNHEIAIPIEFRSRVVQSPQYPQNFLTTSKLFLTQHPVPGKYLDFHQKASNLPQEQDPVHHKDNIQLLTRKSISLPIQHPFHLQDEIQHFIKTTASKLPIQHPSRLQDNIHLASRISSSTSPGQHPTLQQDNILLYSRTTSK</sequence>
<dbReference type="AlphaFoldDB" id="A0A7R9BAN2"/>
<reference evidence="2" key="1">
    <citation type="submission" date="2020-11" db="EMBL/GenBank/DDBJ databases">
        <authorList>
            <person name="Tran Van P."/>
        </authorList>
    </citation>
    <scope>NUCLEOTIDE SEQUENCE</scope>
</reference>
<organism evidence="2">
    <name type="scientific">Timema shepardi</name>
    <name type="common">Walking stick</name>
    <dbReference type="NCBI Taxonomy" id="629360"/>
    <lineage>
        <taxon>Eukaryota</taxon>
        <taxon>Metazoa</taxon>
        <taxon>Ecdysozoa</taxon>
        <taxon>Arthropoda</taxon>
        <taxon>Hexapoda</taxon>
        <taxon>Insecta</taxon>
        <taxon>Pterygota</taxon>
        <taxon>Neoptera</taxon>
        <taxon>Polyneoptera</taxon>
        <taxon>Phasmatodea</taxon>
        <taxon>Timematodea</taxon>
        <taxon>Timematoidea</taxon>
        <taxon>Timematidae</taxon>
        <taxon>Timema</taxon>
    </lineage>
</organism>
<evidence type="ECO:0000259" key="1">
    <source>
        <dbReference type="Pfam" id="PF05018"/>
    </source>
</evidence>
<dbReference type="InterPro" id="IPR040441">
    <property type="entry name" value="CFA20/CFAP20DC"/>
</dbReference>
<dbReference type="EMBL" id="OC021925">
    <property type="protein sequence ID" value="CAD7269214.1"/>
    <property type="molecule type" value="Genomic_DNA"/>
</dbReference>
<dbReference type="Pfam" id="PF05018">
    <property type="entry name" value="CFA20_dom"/>
    <property type="match status" value="1"/>
</dbReference>
<dbReference type="InterPro" id="IPR007714">
    <property type="entry name" value="CFA20_dom"/>
</dbReference>
<feature type="domain" description="CFA20" evidence="1">
    <location>
        <begin position="2"/>
        <end position="94"/>
    </location>
</feature>
<accession>A0A7R9BAN2</accession>
<gene>
    <name evidence="2" type="ORF">TSIB3V08_LOCUS13214</name>
</gene>
<evidence type="ECO:0000313" key="2">
    <source>
        <dbReference type="EMBL" id="CAD7269214.1"/>
    </source>
</evidence>